<dbReference type="AlphaFoldDB" id="A0A1G2H4C2"/>
<keyword evidence="4 7" id="KW-0812">Transmembrane</keyword>
<evidence type="ECO:0000256" key="3">
    <source>
        <dbReference type="ARBA" id="ARBA00022679"/>
    </source>
</evidence>
<comment type="subcellular location">
    <subcellularLocation>
        <location evidence="1">Membrane</location>
        <topology evidence="1">Multi-pass membrane protein</topology>
    </subcellularLocation>
</comment>
<feature type="transmembrane region" description="Helical" evidence="7">
    <location>
        <begin position="276"/>
        <end position="300"/>
    </location>
</feature>
<evidence type="ECO:0000256" key="1">
    <source>
        <dbReference type="ARBA" id="ARBA00004141"/>
    </source>
</evidence>
<dbReference type="InterPro" id="IPR003362">
    <property type="entry name" value="Bact_transf"/>
</dbReference>
<dbReference type="GO" id="GO:0016780">
    <property type="term" value="F:phosphotransferase activity, for other substituted phosphate groups"/>
    <property type="evidence" value="ECO:0007669"/>
    <property type="project" value="TreeGrafter"/>
</dbReference>
<feature type="domain" description="Bacterial sugar transferase" evidence="8">
    <location>
        <begin position="274"/>
        <end position="456"/>
    </location>
</feature>
<gene>
    <name evidence="9" type="ORF">A2827_03540</name>
</gene>
<keyword evidence="6 7" id="KW-0472">Membrane</keyword>
<reference evidence="9 10" key="1">
    <citation type="journal article" date="2016" name="Nat. Commun.">
        <title>Thousands of microbial genomes shed light on interconnected biogeochemical processes in an aquifer system.</title>
        <authorList>
            <person name="Anantharaman K."/>
            <person name="Brown C.T."/>
            <person name="Hug L.A."/>
            <person name="Sharon I."/>
            <person name="Castelle C.J."/>
            <person name="Probst A.J."/>
            <person name="Thomas B.C."/>
            <person name="Singh A."/>
            <person name="Wilkins M.J."/>
            <person name="Karaoz U."/>
            <person name="Brodie E.L."/>
            <person name="Williams K.H."/>
            <person name="Hubbard S.S."/>
            <person name="Banfield J.F."/>
        </authorList>
    </citation>
    <scope>NUCLEOTIDE SEQUENCE [LARGE SCALE GENOMIC DNA]</scope>
</reference>
<dbReference type="STRING" id="1802158.A2827_03540"/>
<comment type="similarity">
    <text evidence="2">Belongs to the bacterial sugar transferase family.</text>
</comment>
<feature type="transmembrane region" description="Helical" evidence="7">
    <location>
        <begin position="109"/>
        <end position="127"/>
    </location>
</feature>
<dbReference type="NCBIfam" id="TIGR03025">
    <property type="entry name" value="EPS_sugtrans"/>
    <property type="match status" value="1"/>
</dbReference>
<feature type="transmembrane region" description="Helical" evidence="7">
    <location>
        <begin position="77"/>
        <end position="97"/>
    </location>
</feature>
<dbReference type="Proteomes" id="UP000177932">
    <property type="component" value="Unassembled WGS sequence"/>
</dbReference>
<keyword evidence="3" id="KW-0808">Transferase</keyword>
<feature type="transmembrane region" description="Helical" evidence="7">
    <location>
        <begin position="12"/>
        <end position="32"/>
    </location>
</feature>
<comment type="caution">
    <text evidence="9">The sequence shown here is derived from an EMBL/GenBank/DDBJ whole genome shotgun (WGS) entry which is preliminary data.</text>
</comment>
<dbReference type="PANTHER" id="PTHR30576:SF0">
    <property type="entry name" value="UNDECAPRENYL-PHOSPHATE N-ACETYLGALACTOSAMINYL 1-PHOSPHATE TRANSFERASE-RELATED"/>
    <property type="match status" value="1"/>
</dbReference>
<evidence type="ECO:0000256" key="4">
    <source>
        <dbReference type="ARBA" id="ARBA00022692"/>
    </source>
</evidence>
<evidence type="ECO:0000256" key="2">
    <source>
        <dbReference type="ARBA" id="ARBA00006464"/>
    </source>
</evidence>
<evidence type="ECO:0000313" key="9">
    <source>
        <dbReference type="EMBL" id="OGZ57332.1"/>
    </source>
</evidence>
<organism evidence="9 10">
    <name type="scientific">Candidatus Spechtbacteria bacterium RIFCSPHIGHO2_01_FULL_43_30</name>
    <dbReference type="NCBI Taxonomy" id="1802158"/>
    <lineage>
        <taxon>Bacteria</taxon>
        <taxon>Candidatus Spechtiibacteriota</taxon>
    </lineage>
</organism>
<dbReference type="Pfam" id="PF02397">
    <property type="entry name" value="Bac_transf"/>
    <property type="match status" value="1"/>
</dbReference>
<dbReference type="GO" id="GO:0016020">
    <property type="term" value="C:membrane"/>
    <property type="evidence" value="ECO:0007669"/>
    <property type="project" value="UniProtKB-SubCell"/>
</dbReference>
<dbReference type="Pfam" id="PF13727">
    <property type="entry name" value="CoA_binding_3"/>
    <property type="match status" value="1"/>
</dbReference>
<evidence type="ECO:0000313" key="10">
    <source>
        <dbReference type="Proteomes" id="UP000177932"/>
    </source>
</evidence>
<sequence length="463" mass="53276">MANILKIKQLILLGGDTILMISSLPAMLFISFQQTLTQEIFAAHFFPFLGIYALLIIVFYINGLYEIRSFAPSSSVIAKLVISHTLGFVFGIVIFYFSSDPQITPKINLALNIAISFSLVSAWRIVFQRFIAQHLKTNVAIAGMNEHAKELARIIKARPYIGYRLKAVIKTDELLGSDLPEDESEYANILRIDKNLAQNLINLDIQTVITSENPHANPLITKAFYECMPYGIEFLDLAQSYEILTGRIPISYITQAWFLENINEHQKRLYTNFKRVIDLVVAIVVLIVTSPVWPVIAFFIKFDTKGSVFYTQERVGINKKVFRLIKFRSMVRDAEKNKAVWAQKNDPRITRIGKFLRRTHIDELPQMINIARGEISLVGPRPERIEFVKELESQIPHYNVRHIITPGFTGWAQVNFRYARTPEDTYEKFQYDLYYLKNRSIILDIAIILKTISLLFRGEKNGK</sequence>
<dbReference type="PANTHER" id="PTHR30576">
    <property type="entry name" value="COLANIC BIOSYNTHESIS UDP-GLUCOSE LIPID CARRIER TRANSFERASE"/>
    <property type="match status" value="1"/>
</dbReference>
<feature type="transmembrane region" description="Helical" evidence="7">
    <location>
        <begin position="44"/>
        <end position="65"/>
    </location>
</feature>
<accession>A0A1G2H4C2</accession>
<proteinExistence type="inferred from homology"/>
<evidence type="ECO:0000256" key="6">
    <source>
        <dbReference type="ARBA" id="ARBA00023136"/>
    </source>
</evidence>
<evidence type="ECO:0000256" key="5">
    <source>
        <dbReference type="ARBA" id="ARBA00022989"/>
    </source>
</evidence>
<dbReference type="EMBL" id="MHOD01000032">
    <property type="protein sequence ID" value="OGZ57332.1"/>
    <property type="molecule type" value="Genomic_DNA"/>
</dbReference>
<keyword evidence="5 7" id="KW-1133">Transmembrane helix</keyword>
<dbReference type="InterPro" id="IPR017475">
    <property type="entry name" value="EPS_sugar_tfrase"/>
</dbReference>
<protein>
    <recommendedName>
        <fullName evidence="8">Bacterial sugar transferase domain-containing protein</fullName>
    </recommendedName>
</protein>
<evidence type="ECO:0000256" key="7">
    <source>
        <dbReference type="SAM" id="Phobius"/>
    </source>
</evidence>
<name>A0A1G2H4C2_9BACT</name>
<evidence type="ECO:0000259" key="8">
    <source>
        <dbReference type="Pfam" id="PF02397"/>
    </source>
</evidence>